<accession>A0A858Q782</accession>
<dbReference type="Proteomes" id="UP000503004">
    <property type="component" value="Chromosome"/>
</dbReference>
<evidence type="ECO:0000256" key="6">
    <source>
        <dbReference type="ARBA" id="ARBA00038861"/>
    </source>
</evidence>
<reference evidence="15" key="1">
    <citation type="submission" date="2019-12" db="EMBL/GenBank/DDBJ databases">
        <authorList>
            <person name="Awala S.I."/>
            <person name="Rhee S.K."/>
        </authorList>
    </citation>
    <scope>NUCLEOTIDE SEQUENCE [LARGE SCALE GENOMIC DNA]</scope>
    <source>
        <strain evidence="15">IM1</strain>
    </source>
</reference>
<feature type="binding site" evidence="11">
    <location>
        <position position="63"/>
    </location>
    <ligand>
        <name>S-adenosyl-L-methionine</name>
        <dbReference type="ChEBI" id="CHEBI:59789"/>
    </ligand>
</feature>
<evidence type="ECO:0000256" key="7">
    <source>
        <dbReference type="ARBA" id="ARBA00041129"/>
    </source>
</evidence>
<dbReference type="GO" id="GO:0008650">
    <property type="term" value="F:rRNA (uridine-2'-O-)-methyltransferase activity"/>
    <property type="evidence" value="ECO:0007669"/>
    <property type="project" value="UniProtKB-UniRule"/>
</dbReference>
<comment type="catalytic activity">
    <reaction evidence="10 11">
        <text>uridine(2552) in 23S rRNA + S-adenosyl-L-methionine = 2'-O-methyluridine(2552) in 23S rRNA + S-adenosyl-L-homocysteine + H(+)</text>
        <dbReference type="Rhea" id="RHEA:42720"/>
        <dbReference type="Rhea" id="RHEA-COMP:10202"/>
        <dbReference type="Rhea" id="RHEA-COMP:10203"/>
        <dbReference type="ChEBI" id="CHEBI:15378"/>
        <dbReference type="ChEBI" id="CHEBI:57856"/>
        <dbReference type="ChEBI" id="CHEBI:59789"/>
        <dbReference type="ChEBI" id="CHEBI:65315"/>
        <dbReference type="ChEBI" id="CHEBI:74478"/>
        <dbReference type="EC" id="2.1.1.166"/>
    </reaction>
</comment>
<comment type="similarity">
    <text evidence="11">Belongs to the class I-like SAM-binding methyltransferase superfamily. RNA methyltransferase RlmE family.</text>
</comment>
<dbReference type="HAMAP" id="MF_01547">
    <property type="entry name" value="RNA_methyltr_E"/>
    <property type="match status" value="1"/>
</dbReference>
<dbReference type="SUPFAM" id="SSF53335">
    <property type="entry name" value="S-adenosyl-L-methionine-dependent methyltransferases"/>
    <property type="match status" value="1"/>
</dbReference>
<evidence type="ECO:0000256" key="11">
    <source>
        <dbReference type="HAMAP-Rule" id="MF_01547"/>
    </source>
</evidence>
<dbReference type="Gene3D" id="3.40.50.150">
    <property type="entry name" value="Vaccinia Virus protein VP39"/>
    <property type="match status" value="1"/>
</dbReference>
<evidence type="ECO:0000256" key="5">
    <source>
        <dbReference type="ARBA" id="ARBA00037569"/>
    </source>
</evidence>
<evidence type="ECO:0000256" key="10">
    <source>
        <dbReference type="ARBA" id="ARBA00048970"/>
    </source>
</evidence>
<keyword evidence="2 11" id="KW-0489">Methyltransferase</keyword>
<feature type="domain" description="Ribosomal RNA methyltransferase FtsJ" evidence="13">
    <location>
        <begin position="29"/>
        <end position="205"/>
    </location>
</feature>
<feature type="binding site" evidence="11">
    <location>
        <position position="97"/>
    </location>
    <ligand>
        <name>S-adenosyl-L-methionine</name>
        <dbReference type="ChEBI" id="CHEBI:59789"/>
    </ligand>
</feature>
<dbReference type="KEGG" id="metu:GNH96_06725"/>
<feature type="binding site" evidence="11">
    <location>
        <position position="61"/>
    </location>
    <ligand>
        <name>S-adenosyl-L-methionine</name>
        <dbReference type="ChEBI" id="CHEBI:59789"/>
    </ligand>
</feature>
<organism evidence="14 15">
    <name type="scientific">Methylococcus geothermalis</name>
    <dbReference type="NCBI Taxonomy" id="2681310"/>
    <lineage>
        <taxon>Bacteria</taxon>
        <taxon>Pseudomonadati</taxon>
        <taxon>Pseudomonadota</taxon>
        <taxon>Gammaproteobacteria</taxon>
        <taxon>Methylococcales</taxon>
        <taxon>Methylococcaceae</taxon>
        <taxon>Methylococcus</taxon>
    </lineage>
</organism>
<evidence type="ECO:0000256" key="2">
    <source>
        <dbReference type="ARBA" id="ARBA00022603"/>
    </source>
</evidence>
<evidence type="ECO:0000256" key="1">
    <source>
        <dbReference type="ARBA" id="ARBA00022552"/>
    </source>
</evidence>
<dbReference type="RefSeq" id="WP_169602975.1">
    <property type="nucleotide sequence ID" value="NZ_CP046565.1"/>
</dbReference>
<protein>
    <recommendedName>
        <fullName evidence="7 11">Ribosomal RNA large subunit methyltransferase E</fullName>
        <ecNumber evidence="6 11">2.1.1.166</ecNumber>
    </recommendedName>
    <alternativeName>
        <fullName evidence="9 11">23S rRNA Um2552 methyltransferase</fullName>
    </alternativeName>
    <alternativeName>
        <fullName evidence="8 11">rRNA (uridine-2'-O-)-methyltransferase</fullName>
    </alternativeName>
</protein>
<dbReference type="GO" id="GO:0005737">
    <property type="term" value="C:cytoplasm"/>
    <property type="evidence" value="ECO:0007669"/>
    <property type="project" value="UniProtKB-SubCell"/>
</dbReference>
<feature type="binding site" evidence="11">
    <location>
        <position position="81"/>
    </location>
    <ligand>
        <name>S-adenosyl-L-methionine</name>
        <dbReference type="ChEBI" id="CHEBI:59789"/>
    </ligand>
</feature>
<evidence type="ECO:0000256" key="3">
    <source>
        <dbReference type="ARBA" id="ARBA00022679"/>
    </source>
</evidence>
<proteinExistence type="inferred from homology"/>
<gene>
    <name evidence="11 14" type="primary">rlmE</name>
    <name evidence="11" type="synonym">ftsJ</name>
    <name evidence="11" type="synonym">rrmJ</name>
    <name evidence="14" type="ORF">GNH96_06725</name>
</gene>
<keyword evidence="11" id="KW-0963">Cytoplasm</keyword>
<dbReference type="Pfam" id="PF01728">
    <property type="entry name" value="FtsJ"/>
    <property type="match status" value="1"/>
</dbReference>
<dbReference type="InterPro" id="IPR050082">
    <property type="entry name" value="RNA_methyltr_RlmE"/>
</dbReference>
<dbReference type="PIRSF" id="PIRSF005461">
    <property type="entry name" value="23S_rRNA_mtase"/>
    <property type="match status" value="1"/>
</dbReference>
<name>A0A858Q782_9GAMM</name>
<dbReference type="PANTHER" id="PTHR10920">
    <property type="entry name" value="RIBOSOMAL RNA METHYLTRANSFERASE"/>
    <property type="match status" value="1"/>
</dbReference>
<sequence>MAKRSRSSGRWLAEHFSDEYVRLAQEKGYRSRAVFKLIELDERDRLFEPGATVIDLGAAPGGWSQYAAQRVGPKGKVLALDILPMEPLPGVTVVQGDFLDDAVFQSVLEAIGGRSANVVLSDIAPNMSGNRHVDQPRSMYLAELAYDLAERVLAPNGRFVVKLFQGEGFQEYVAYARKAFASVAMRKPKASRPRSAEIYLVGKGYRGGDR</sequence>
<evidence type="ECO:0000256" key="9">
    <source>
        <dbReference type="ARBA" id="ARBA00042745"/>
    </source>
</evidence>
<comment type="function">
    <text evidence="5 11">Specifically methylates the uridine in position 2552 of 23S rRNA at the 2'-O position of the ribose in the fully assembled 50S ribosomal subunit.</text>
</comment>
<keyword evidence="4 11" id="KW-0949">S-adenosyl-L-methionine</keyword>
<dbReference type="InterPro" id="IPR015507">
    <property type="entry name" value="rRNA-MeTfrase_E"/>
</dbReference>
<dbReference type="FunFam" id="3.40.50.150:FF:000005">
    <property type="entry name" value="Ribosomal RNA large subunit methyltransferase E"/>
    <property type="match status" value="1"/>
</dbReference>
<evidence type="ECO:0000256" key="8">
    <source>
        <dbReference type="ARBA" id="ARBA00041995"/>
    </source>
</evidence>
<dbReference type="EMBL" id="CP046565">
    <property type="protein sequence ID" value="QJD29690.1"/>
    <property type="molecule type" value="Genomic_DNA"/>
</dbReference>
<comment type="subcellular location">
    <subcellularLocation>
        <location evidence="11">Cytoplasm</location>
    </subcellularLocation>
</comment>
<keyword evidence="15" id="KW-1185">Reference proteome</keyword>
<dbReference type="PANTHER" id="PTHR10920:SF18">
    <property type="entry name" value="RRNA METHYLTRANSFERASE 2, MITOCHONDRIAL"/>
    <property type="match status" value="1"/>
</dbReference>
<dbReference type="EC" id="2.1.1.166" evidence="6 11"/>
<dbReference type="InterPro" id="IPR029063">
    <property type="entry name" value="SAM-dependent_MTases_sf"/>
</dbReference>
<feature type="active site" description="Proton acceptor" evidence="11 12">
    <location>
        <position position="162"/>
    </location>
</feature>
<keyword evidence="1 11" id="KW-0698">rRNA processing</keyword>
<dbReference type="AlphaFoldDB" id="A0A858Q782"/>
<evidence type="ECO:0000259" key="13">
    <source>
        <dbReference type="Pfam" id="PF01728"/>
    </source>
</evidence>
<dbReference type="NCBIfam" id="NF008390">
    <property type="entry name" value="PRK11188.1"/>
    <property type="match status" value="1"/>
</dbReference>
<evidence type="ECO:0000256" key="12">
    <source>
        <dbReference type="PIRSR" id="PIRSR005461-1"/>
    </source>
</evidence>
<feature type="binding site" evidence="11">
    <location>
        <position position="122"/>
    </location>
    <ligand>
        <name>S-adenosyl-L-methionine</name>
        <dbReference type="ChEBI" id="CHEBI:59789"/>
    </ligand>
</feature>
<evidence type="ECO:0000256" key="4">
    <source>
        <dbReference type="ARBA" id="ARBA00022691"/>
    </source>
</evidence>
<evidence type="ECO:0000313" key="15">
    <source>
        <dbReference type="Proteomes" id="UP000503004"/>
    </source>
</evidence>
<dbReference type="InterPro" id="IPR002877">
    <property type="entry name" value="RNA_MeTrfase_FtsJ_dom"/>
</dbReference>
<evidence type="ECO:0000313" key="14">
    <source>
        <dbReference type="EMBL" id="QJD29690.1"/>
    </source>
</evidence>
<keyword evidence="3 11" id="KW-0808">Transferase</keyword>